<dbReference type="Proteomes" id="UP000824202">
    <property type="component" value="Unassembled WGS sequence"/>
</dbReference>
<accession>A0A9D1UZ79</accession>
<dbReference type="Pfam" id="PF13189">
    <property type="entry name" value="Cytidylate_kin2"/>
    <property type="match status" value="1"/>
</dbReference>
<dbReference type="SUPFAM" id="SSF52540">
    <property type="entry name" value="P-loop containing nucleoside triphosphate hydrolases"/>
    <property type="match status" value="1"/>
</dbReference>
<keyword evidence="1" id="KW-0808">Transferase</keyword>
<gene>
    <name evidence="1" type="ORF">H9863_03670</name>
</gene>
<sequence length="207" mass="23578">MDTKKVIITIGRQFGSGGRLVGHRLAERLGIAYYDKELINLASKESGICGEFFEKADEKTSNSLLKAFTMGFSMNSALFQNNDYLSNESLFQIQSDVIRKVAAEKSCILVGRCADYILRDNKDCLSVFISARMEDRIKRALEYNDKLKPENAEEFIRKADKSRASYYNYYTDKVWGAAESYDLCINSSYYGIDKTVDYILSFLNGKQ</sequence>
<evidence type="ECO:0000313" key="2">
    <source>
        <dbReference type="Proteomes" id="UP000824202"/>
    </source>
</evidence>
<evidence type="ECO:0000313" key="1">
    <source>
        <dbReference type="EMBL" id="HIX03201.1"/>
    </source>
</evidence>
<protein>
    <submittedName>
        <fullName evidence="1">Cytidylate kinase-like family protein</fullName>
    </submittedName>
</protein>
<dbReference type="Gene3D" id="3.40.50.300">
    <property type="entry name" value="P-loop containing nucleotide triphosphate hydrolases"/>
    <property type="match status" value="1"/>
</dbReference>
<dbReference type="GO" id="GO:0016301">
    <property type="term" value="F:kinase activity"/>
    <property type="evidence" value="ECO:0007669"/>
    <property type="project" value="UniProtKB-KW"/>
</dbReference>
<name>A0A9D1UZ79_9BACT</name>
<dbReference type="EMBL" id="DXFT01000074">
    <property type="protein sequence ID" value="HIX03201.1"/>
    <property type="molecule type" value="Genomic_DNA"/>
</dbReference>
<proteinExistence type="predicted"/>
<dbReference type="InterPro" id="IPR027417">
    <property type="entry name" value="P-loop_NTPase"/>
</dbReference>
<reference evidence="1" key="2">
    <citation type="submission" date="2021-04" db="EMBL/GenBank/DDBJ databases">
        <authorList>
            <person name="Gilroy R."/>
        </authorList>
    </citation>
    <scope>NUCLEOTIDE SEQUENCE</scope>
    <source>
        <strain evidence="1">23274</strain>
    </source>
</reference>
<reference evidence="1" key="1">
    <citation type="journal article" date="2021" name="PeerJ">
        <title>Extensive microbial diversity within the chicken gut microbiome revealed by metagenomics and culture.</title>
        <authorList>
            <person name="Gilroy R."/>
            <person name="Ravi A."/>
            <person name="Getino M."/>
            <person name="Pursley I."/>
            <person name="Horton D.L."/>
            <person name="Alikhan N.F."/>
            <person name="Baker D."/>
            <person name="Gharbi K."/>
            <person name="Hall N."/>
            <person name="Watson M."/>
            <person name="Adriaenssens E.M."/>
            <person name="Foster-Nyarko E."/>
            <person name="Jarju S."/>
            <person name="Secka A."/>
            <person name="Antonio M."/>
            <person name="Oren A."/>
            <person name="Chaudhuri R.R."/>
            <person name="La Ragione R."/>
            <person name="Hildebrand F."/>
            <person name="Pallen M.J."/>
        </authorList>
    </citation>
    <scope>NUCLEOTIDE SEQUENCE</scope>
    <source>
        <strain evidence="1">23274</strain>
    </source>
</reference>
<dbReference type="AlphaFoldDB" id="A0A9D1UZ79"/>
<organism evidence="1 2">
    <name type="scientific">Candidatus Odoribacter faecigallinarum</name>
    <dbReference type="NCBI Taxonomy" id="2838706"/>
    <lineage>
        <taxon>Bacteria</taxon>
        <taxon>Pseudomonadati</taxon>
        <taxon>Bacteroidota</taxon>
        <taxon>Bacteroidia</taxon>
        <taxon>Bacteroidales</taxon>
        <taxon>Odoribacteraceae</taxon>
        <taxon>Odoribacter</taxon>
    </lineage>
</organism>
<comment type="caution">
    <text evidence="1">The sequence shown here is derived from an EMBL/GenBank/DDBJ whole genome shotgun (WGS) entry which is preliminary data.</text>
</comment>
<keyword evidence="1" id="KW-0418">Kinase</keyword>